<keyword evidence="18" id="KW-1185">Reference proteome</keyword>
<dbReference type="InterPro" id="IPR006314">
    <property type="entry name" value="Dyp_peroxidase"/>
</dbReference>
<evidence type="ECO:0000259" key="16">
    <source>
        <dbReference type="Pfam" id="PF20628"/>
    </source>
</evidence>
<dbReference type="EC" id="1.11.1.-" evidence="13"/>
<dbReference type="InterPro" id="IPR006311">
    <property type="entry name" value="TAT_signal"/>
</dbReference>
<dbReference type="InterPro" id="IPR011008">
    <property type="entry name" value="Dimeric_a/b-barrel"/>
</dbReference>
<dbReference type="GO" id="GO:0004601">
    <property type="term" value="F:peroxidase activity"/>
    <property type="evidence" value="ECO:0007669"/>
    <property type="project" value="UniProtKB-KW"/>
</dbReference>
<feature type="region of interest" description="Disordered" evidence="14">
    <location>
        <begin position="243"/>
        <end position="263"/>
    </location>
</feature>
<comment type="catalytic activity">
    <reaction evidence="12">
        <text>heme b + 2 H(+) = protoporphyrin IX + Fe(2+)</text>
        <dbReference type="Rhea" id="RHEA:22584"/>
        <dbReference type="ChEBI" id="CHEBI:15378"/>
        <dbReference type="ChEBI" id="CHEBI:29033"/>
        <dbReference type="ChEBI" id="CHEBI:57306"/>
        <dbReference type="ChEBI" id="CHEBI:60344"/>
        <dbReference type="EC" id="4.98.1.1"/>
    </reaction>
    <physiologicalReaction direction="left-to-right" evidence="12">
        <dbReference type="Rhea" id="RHEA:22585"/>
    </physiologicalReaction>
</comment>
<dbReference type="GO" id="GO:0033212">
    <property type="term" value="P:iron import into cell"/>
    <property type="evidence" value="ECO:0007669"/>
    <property type="project" value="InterPro"/>
</dbReference>
<name>A0A9W4E4T8_9ACTN</name>
<dbReference type="Pfam" id="PF04261">
    <property type="entry name" value="Dyp_perox_N"/>
    <property type="match status" value="1"/>
</dbReference>
<dbReference type="GO" id="GO:0046872">
    <property type="term" value="F:metal ion binding"/>
    <property type="evidence" value="ECO:0007669"/>
    <property type="project" value="UniProtKB-KW"/>
</dbReference>
<keyword evidence="6 13" id="KW-0560">Oxidoreductase</keyword>
<evidence type="ECO:0000256" key="12">
    <source>
        <dbReference type="ARBA" id="ARBA00048856"/>
    </source>
</evidence>
<evidence type="ECO:0000313" key="17">
    <source>
        <dbReference type="EMBL" id="CAG7628902.1"/>
    </source>
</evidence>
<comment type="function">
    <text evidence="13">Involved in the recovery of exogenous heme iron. Extracts iron from heme while preserving the protoporphyrin ring intact.</text>
</comment>
<dbReference type="Pfam" id="PF20628">
    <property type="entry name" value="Dyp_perox_C"/>
    <property type="match status" value="1"/>
</dbReference>
<feature type="domain" description="Dyp-type peroxidase C-terminal" evidence="16">
    <location>
        <begin position="253"/>
        <end position="434"/>
    </location>
</feature>
<comment type="caution">
    <text evidence="17">The sequence shown here is derived from an EMBL/GenBank/DDBJ whole genome shotgun (WGS) entry which is preliminary data.</text>
</comment>
<comment type="subcellular location">
    <subcellularLocation>
        <location evidence="1">Cell envelope</location>
    </subcellularLocation>
</comment>
<dbReference type="NCBIfam" id="TIGR01412">
    <property type="entry name" value="tat_substr_1"/>
    <property type="match status" value="1"/>
</dbReference>
<accession>A0A9W4E4T8</accession>
<evidence type="ECO:0000256" key="10">
    <source>
        <dbReference type="ARBA" id="ARBA00033771"/>
    </source>
</evidence>
<dbReference type="InterPro" id="IPR006313">
    <property type="entry name" value="EfeB/EfeN"/>
</dbReference>
<dbReference type="EMBL" id="CAJVAX010000012">
    <property type="protein sequence ID" value="CAG7628902.1"/>
    <property type="molecule type" value="Genomic_DNA"/>
</dbReference>
<protein>
    <recommendedName>
        <fullName evidence="10 13">Deferrochelatase</fullName>
        <ecNumber evidence="13">1.11.1.-</ecNumber>
    </recommendedName>
    <alternativeName>
        <fullName evidence="11 13">Peroxidase EfeB</fullName>
    </alternativeName>
</protein>
<evidence type="ECO:0000256" key="11">
    <source>
        <dbReference type="ARBA" id="ARBA00033775"/>
    </source>
</evidence>
<dbReference type="AlphaFoldDB" id="A0A9W4E4T8"/>
<feature type="compositionally biased region" description="Polar residues" evidence="14">
    <location>
        <begin position="243"/>
        <end position="254"/>
    </location>
</feature>
<evidence type="ECO:0000256" key="6">
    <source>
        <dbReference type="ARBA" id="ARBA00023002"/>
    </source>
</evidence>
<dbReference type="PANTHER" id="PTHR30521:SF4">
    <property type="entry name" value="DEFERROCHELATASE"/>
    <property type="match status" value="1"/>
</dbReference>
<evidence type="ECO:0000256" key="2">
    <source>
        <dbReference type="ARBA" id="ARBA00022559"/>
    </source>
</evidence>
<evidence type="ECO:0000313" key="18">
    <source>
        <dbReference type="Proteomes" id="UP001153328"/>
    </source>
</evidence>
<evidence type="ECO:0000256" key="7">
    <source>
        <dbReference type="ARBA" id="ARBA00023004"/>
    </source>
</evidence>
<dbReference type="InterPro" id="IPR048328">
    <property type="entry name" value="Dyp_perox_C"/>
</dbReference>
<dbReference type="Proteomes" id="UP001153328">
    <property type="component" value="Unassembled WGS sequence"/>
</dbReference>
<keyword evidence="3 13" id="KW-0349">Heme</keyword>
<sequence>MTATPSPSHGPADGSDGAPDITPEPATAAPSPVSRRRLLGAVGAGAAVAGAALGAGGTALATRDSGPGTAAPGGEPRAATVDFRGAHQAGIATPSQDRLCFATFDVAPGATRADLAALLTTWTAAAEAMTLGRQVPGGEGDLNTPPDDTGEAVGLTPGRLTVTIGYGPGLFDDRFGLAARRPSALKPLPALPGENLDPAVTGGDLCVQACADDPQVAFHAVRNLRRLGFGTVLPRWMELGFGRTSSTSPQQATPRNLMGFKDGTRNIDARDEKVMGEHVWIGEEEPQRWVRGGSYLVSRKIKMRMEQWDRDRLGDQQDVFGRYKSSGAPLTGHGEFDPPDFAAKSGGRYVIPEDSHIRLAAPENNKGLRILRRGYSYTDGIDKETGDLLGGLFFIAFMNTPDRFVTLQRVLGAHDALNEYIQHIGSGVFAVPPGLAAGQDWGRQLFG</sequence>
<dbReference type="GO" id="GO:0030313">
    <property type="term" value="C:cell envelope"/>
    <property type="evidence" value="ECO:0007669"/>
    <property type="project" value="UniProtKB-SubCell"/>
</dbReference>
<reference evidence="17" key="1">
    <citation type="submission" date="2021-06" db="EMBL/GenBank/DDBJ databases">
        <authorList>
            <person name="Arsene-Ploetze F."/>
        </authorList>
    </citation>
    <scope>NUCLEOTIDE SEQUENCE</scope>
    <source>
        <strain evidence="17">SBRY1</strain>
    </source>
</reference>
<evidence type="ECO:0000256" key="4">
    <source>
        <dbReference type="ARBA" id="ARBA00022723"/>
    </source>
</evidence>
<organism evidence="17 18">
    <name type="scientific">Actinacidiphila bryophytorum</name>
    <dbReference type="NCBI Taxonomy" id="1436133"/>
    <lineage>
        <taxon>Bacteria</taxon>
        <taxon>Bacillati</taxon>
        <taxon>Actinomycetota</taxon>
        <taxon>Actinomycetes</taxon>
        <taxon>Kitasatosporales</taxon>
        <taxon>Streptomycetaceae</taxon>
        <taxon>Actinacidiphila</taxon>
    </lineage>
</organism>
<keyword evidence="8" id="KW-0456">Lyase</keyword>
<dbReference type="GO" id="GO:0005829">
    <property type="term" value="C:cytosol"/>
    <property type="evidence" value="ECO:0007669"/>
    <property type="project" value="TreeGrafter"/>
</dbReference>
<feature type="region of interest" description="Disordered" evidence="14">
    <location>
        <begin position="1"/>
        <end position="34"/>
    </location>
</feature>
<evidence type="ECO:0000259" key="15">
    <source>
        <dbReference type="Pfam" id="PF04261"/>
    </source>
</evidence>
<feature type="region of interest" description="Disordered" evidence="14">
    <location>
        <begin position="133"/>
        <end position="155"/>
    </location>
</feature>
<evidence type="ECO:0000256" key="9">
    <source>
        <dbReference type="ARBA" id="ARBA00025737"/>
    </source>
</evidence>
<evidence type="ECO:0000256" key="5">
    <source>
        <dbReference type="ARBA" id="ARBA00022729"/>
    </source>
</evidence>
<comment type="similarity">
    <text evidence="9 13">Belongs to the DyP-type peroxidase family.</text>
</comment>
<dbReference type="NCBIfam" id="TIGR01413">
    <property type="entry name" value="Dyp_perox_fam"/>
    <property type="match status" value="1"/>
</dbReference>
<feature type="domain" description="Dyp-type peroxidase N-terminal" evidence="15">
    <location>
        <begin position="88"/>
        <end position="241"/>
    </location>
</feature>
<keyword evidence="2 13" id="KW-0575">Peroxidase</keyword>
<keyword evidence="4 13" id="KW-0479">Metal-binding</keyword>
<evidence type="ECO:0000256" key="8">
    <source>
        <dbReference type="ARBA" id="ARBA00023239"/>
    </source>
</evidence>
<evidence type="ECO:0000256" key="3">
    <source>
        <dbReference type="ARBA" id="ARBA00022617"/>
    </source>
</evidence>
<dbReference type="GO" id="GO:0004325">
    <property type="term" value="F:ferrochelatase activity"/>
    <property type="evidence" value="ECO:0007669"/>
    <property type="project" value="UniProtKB-EC"/>
</dbReference>
<dbReference type="SUPFAM" id="SSF54909">
    <property type="entry name" value="Dimeric alpha+beta barrel"/>
    <property type="match status" value="1"/>
</dbReference>
<comment type="cofactor">
    <cofactor evidence="13">
        <name>heme b</name>
        <dbReference type="ChEBI" id="CHEBI:60344"/>
    </cofactor>
    <text evidence="13">Binds 1 heme b (iron(II)-protoporphyrin IX) group non-covalently per subunit.</text>
</comment>
<dbReference type="InterPro" id="IPR048327">
    <property type="entry name" value="Dyp_perox_N"/>
</dbReference>
<proteinExistence type="inferred from homology"/>
<gene>
    <name evidence="17" type="primary">efeB</name>
    <name evidence="17" type="ORF">SBRY_20517</name>
</gene>
<keyword evidence="7 13" id="KW-0408">Iron</keyword>
<evidence type="ECO:0000256" key="13">
    <source>
        <dbReference type="RuleBase" id="RU365017"/>
    </source>
</evidence>
<dbReference type="PROSITE" id="PS51404">
    <property type="entry name" value="DYP_PEROXIDASE"/>
    <property type="match status" value="1"/>
</dbReference>
<evidence type="ECO:0000256" key="14">
    <source>
        <dbReference type="SAM" id="MobiDB-lite"/>
    </source>
</evidence>
<evidence type="ECO:0000256" key="1">
    <source>
        <dbReference type="ARBA" id="ARBA00004196"/>
    </source>
</evidence>
<dbReference type="PROSITE" id="PS51318">
    <property type="entry name" value="TAT"/>
    <property type="match status" value="1"/>
</dbReference>
<dbReference type="PANTHER" id="PTHR30521">
    <property type="entry name" value="DEFERROCHELATASE/PEROXIDASE"/>
    <property type="match status" value="1"/>
</dbReference>
<dbReference type="GO" id="GO:0020037">
    <property type="term" value="F:heme binding"/>
    <property type="evidence" value="ECO:0007669"/>
    <property type="project" value="InterPro"/>
</dbReference>
<keyword evidence="5" id="KW-0732">Signal</keyword>